<keyword evidence="3" id="KW-1185">Reference proteome</keyword>
<feature type="compositionally biased region" description="Polar residues" evidence="1">
    <location>
        <begin position="52"/>
        <end position="64"/>
    </location>
</feature>
<dbReference type="PaxDb" id="4113-PGSC0003DMT400087388"/>
<feature type="compositionally biased region" description="Polar residues" evidence="1">
    <location>
        <begin position="1"/>
        <end position="10"/>
    </location>
</feature>
<reference evidence="2" key="2">
    <citation type="submission" date="2015-06" db="UniProtKB">
        <authorList>
            <consortium name="EnsemblPlants"/>
        </authorList>
    </citation>
    <scope>IDENTIFICATION</scope>
    <source>
        <strain evidence="2">DM1-3 516 R44</strain>
    </source>
</reference>
<accession>M1DDR3</accession>
<dbReference type="Proteomes" id="UP000011115">
    <property type="component" value="Unassembled WGS sequence"/>
</dbReference>
<dbReference type="AlphaFoldDB" id="M1DDR3"/>
<name>M1DDR3_SOLTU</name>
<reference evidence="3" key="1">
    <citation type="journal article" date="2011" name="Nature">
        <title>Genome sequence and analysis of the tuber crop potato.</title>
        <authorList>
            <consortium name="The Potato Genome Sequencing Consortium"/>
        </authorList>
    </citation>
    <scope>NUCLEOTIDE SEQUENCE [LARGE SCALE GENOMIC DNA]</scope>
    <source>
        <strain evidence="3">cv. DM1-3 516 R44</strain>
    </source>
</reference>
<evidence type="ECO:0000313" key="2">
    <source>
        <dbReference type="EnsemblPlants" id="PGSC0003DMT400087388"/>
    </source>
</evidence>
<dbReference type="InParanoid" id="M1DDR3"/>
<dbReference type="EnsemblPlants" id="PGSC0003DMT400087388">
    <property type="protein sequence ID" value="PGSC0003DMT400087388"/>
    <property type="gene ID" value="PGSC0003DMG400036959"/>
</dbReference>
<evidence type="ECO:0000256" key="1">
    <source>
        <dbReference type="SAM" id="MobiDB-lite"/>
    </source>
</evidence>
<dbReference type="Gramene" id="PGSC0003DMT400087388">
    <property type="protein sequence ID" value="PGSC0003DMT400087388"/>
    <property type="gene ID" value="PGSC0003DMG400036959"/>
</dbReference>
<evidence type="ECO:0000313" key="3">
    <source>
        <dbReference type="Proteomes" id="UP000011115"/>
    </source>
</evidence>
<proteinExistence type="predicted"/>
<feature type="region of interest" description="Disordered" evidence="1">
    <location>
        <begin position="1"/>
        <end position="172"/>
    </location>
</feature>
<sequence length="172" mass="19062">MLRTNLNNPPQKKAKGIIINEGGSRPSEKRKQDLPPGDKGNQNKHITRKGQAPSSSRATPSSGYDTVPSARVQKLEAQMTTLLQLVRPWMQPPPENEPESAPTSPVDNMMFDALIGDEIPPPSSSRLDGKHPHSSLASDDIEDGRTRKRERQETEAAQKASIIDEELRQQRI</sequence>
<organism evidence="2 3">
    <name type="scientific">Solanum tuberosum</name>
    <name type="common">Potato</name>
    <dbReference type="NCBI Taxonomy" id="4113"/>
    <lineage>
        <taxon>Eukaryota</taxon>
        <taxon>Viridiplantae</taxon>
        <taxon>Streptophyta</taxon>
        <taxon>Embryophyta</taxon>
        <taxon>Tracheophyta</taxon>
        <taxon>Spermatophyta</taxon>
        <taxon>Magnoliopsida</taxon>
        <taxon>eudicotyledons</taxon>
        <taxon>Gunneridae</taxon>
        <taxon>Pentapetalae</taxon>
        <taxon>asterids</taxon>
        <taxon>lamiids</taxon>
        <taxon>Solanales</taxon>
        <taxon>Solanaceae</taxon>
        <taxon>Solanoideae</taxon>
        <taxon>Solaneae</taxon>
        <taxon>Solanum</taxon>
    </lineage>
</organism>
<dbReference type="HOGENOM" id="CLU_1557930_0_0_1"/>
<evidence type="ECO:0008006" key="4">
    <source>
        <dbReference type="Google" id="ProtNLM"/>
    </source>
</evidence>
<protein>
    <recommendedName>
        <fullName evidence="4">Integrase core domain containing protein</fullName>
    </recommendedName>
</protein>